<comment type="subcellular location">
    <subcellularLocation>
        <location evidence="1">Cell membrane</location>
        <topology evidence="1">Multi-pass membrane protein</topology>
    </subcellularLocation>
</comment>
<evidence type="ECO:0008006" key="6">
    <source>
        <dbReference type="Google" id="ProtNLM"/>
    </source>
</evidence>
<dbReference type="GO" id="GO:0036376">
    <property type="term" value="P:sodium ion export across plasma membrane"/>
    <property type="evidence" value="ECO:0007669"/>
    <property type="project" value="TreeGrafter"/>
</dbReference>
<accession>A0A427XXU9</accession>
<feature type="transmembrane region" description="Helical" evidence="3">
    <location>
        <begin position="161"/>
        <end position="183"/>
    </location>
</feature>
<protein>
    <recommendedName>
        <fullName evidence="6">Cation-transporting P-type ATPase C-terminal domain-containing protein</fullName>
    </recommendedName>
</protein>
<dbReference type="GO" id="GO:0030007">
    <property type="term" value="P:intracellular potassium ion homeostasis"/>
    <property type="evidence" value="ECO:0007669"/>
    <property type="project" value="TreeGrafter"/>
</dbReference>
<dbReference type="GO" id="GO:0006883">
    <property type="term" value="P:intracellular sodium ion homeostasis"/>
    <property type="evidence" value="ECO:0007669"/>
    <property type="project" value="TreeGrafter"/>
</dbReference>
<keyword evidence="3" id="KW-0812">Transmembrane</keyword>
<dbReference type="InterPro" id="IPR023298">
    <property type="entry name" value="ATPase_P-typ_TM_dom_sf"/>
</dbReference>
<reference evidence="4 5" key="1">
    <citation type="submission" date="2018-11" db="EMBL/GenBank/DDBJ databases">
        <title>Genome sequence of Saitozyma podzolica DSM 27192.</title>
        <authorList>
            <person name="Aliyu H."/>
            <person name="Gorte O."/>
            <person name="Ochsenreither K."/>
        </authorList>
    </citation>
    <scope>NUCLEOTIDE SEQUENCE [LARGE SCALE GENOMIC DNA]</scope>
    <source>
        <strain evidence="4 5">DSM 27192</strain>
    </source>
</reference>
<dbReference type="PANTHER" id="PTHR43294">
    <property type="entry name" value="SODIUM/POTASSIUM-TRANSPORTING ATPASE SUBUNIT ALPHA"/>
    <property type="match status" value="1"/>
</dbReference>
<dbReference type="EMBL" id="RSCD01000024">
    <property type="protein sequence ID" value="RSH83617.1"/>
    <property type="molecule type" value="Genomic_DNA"/>
</dbReference>
<comment type="caution">
    <text evidence="4">The sequence shown here is derived from an EMBL/GenBank/DDBJ whole genome shotgun (WGS) entry which is preliminary data.</text>
</comment>
<organism evidence="4 5">
    <name type="scientific">Saitozyma podzolica</name>
    <dbReference type="NCBI Taxonomy" id="1890683"/>
    <lineage>
        <taxon>Eukaryota</taxon>
        <taxon>Fungi</taxon>
        <taxon>Dikarya</taxon>
        <taxon>Basidiomycota</taxon>
        <taxon>Agaricomycotina</taxon>
        <taxon>Tremellomycetes</taxon>
        <taxon>Tremellales</taxon>
        <taxon>Trimorphomycetaceae</taxon>
        <taxon>Saitozyma</taxon>
    </lineage>
</organism>
<keyword evidence="5" id="KW-1185">Reference proteome</keyword>
<dbReference type="Proteomes" id="UP000279259">
    <property type="component" value="Unassembled WGS sequence"/>
</dbReference>
<evidence type="ECO:0000256" key="2">
    <source>
        <dbReference type="ARBA" id="ARBA00022475"/>
    </source>
</evidence>
<evidence type="ECO:0000313" key="5">
    <source>
        <dbReference type="Proteomes" id="UP000279259"/>
    </source>
</evidence>
<dbReference type="PANTHER" id="PTHR43294:SF21">
    <property type="entry name" value="CATION TRANSPORTING ATPASE"/>
    <property type="match status" value="1"/>
</dbReference>
<dbReference type="GO" id="GO:0005391">
    <property type="term" value="F:P-type sodium:potassium-exchanging transporter activity"/>
    <property type="evidence" value="ECO:0007669"/>
    <property type="project" value="TreeGrafter"/>
</dbReference>
<dbReference type="STRING" id="1890683.A0A427XXU9"/>
<dbReference type="OrthoDB" id="158672at2759"/>
<evidence type="ECO:0000256" key="3">
    <source>
        <dbReference type="SAM" id="Phobius"/>
    </source>
</evidence>
<dbReference type="GO" id="GO:1990573">
    <property type="term" value="P:potassium ion import across plasma membrane"/>
    <property type="evidence" value="ECO:0007669"/>
    <property type="project" value="TreeGrafter"/>
</dbReference>
<keyword evidence="2" id="KW-1003">Cell membrane</keyword>
<proteinExistence type="predicted"/>
<name>A0A427XXU9_9TREE</name>
<evidence type="ECO:0000256" key="1">
    <source>
        <dbReference type="ARBA" id="ARBA00004651"/>
    </source>
</evidence>
<dbReference type="GO" id="GO:0005886">
    <property type="term" value="C:plasma membrane"/>
    <property type="evidence" value="ECO:0007669"/>
    <property type="project" value="UniProtKB-SubCell"/>
</dbReference>
<dbReference type="Gene3D" id="1.20.1110.10">
    <property type="entry name" value="Calcium-transporting ATPase, transmembrane domain"/>
    <property type="match status" value="1"/>
</dbReference>
<dbReference type="AlphaFoldDB" id="A0A427XXU9"/>
<dbReference type="SUPFAM" id="SSF81665">
    <property type="entry name" value="Calcium ATPase, transmembrane domain M"/>
    <property type="match status" value="1"/>
</dbReference>
<gene>
    <name evidence="4" type="ORF">EHS25_005521</name>
</gene>
<dbReference type="GO" id="GO:1902600">
    <property type="term" value="P:proton transmembrane transport"/>
    <property type="evidence" value="ECO:0007669"/>
    <property type="project" value="TreeGrafter"/>
</dbReference>
<dbReference type="Gene3D" id="2.70.150.10">
    <property type="entry name" value="Calcium-transporting ATPase, cytoplasmic transduction domain A"/>
    <property type="match status" value="1"/>
</dbReference>
<dbReference type="InterPro" id="IPR050510">
    <property type="entry name" value="Cation_transp_ATPase_P-type"/>
</dbReference>
<evidence type="ECO:0000313" key="4">
    <source>
        <dbReference type="EMBL" id="RSH83617.1"/>
    </source>
</evidence>
<keyword evidence="3" id="KW-1133">Transmembrane helix</keyword>
<keyword evidence="3" id="KW-0472">Membrane</keyword>
<dbReference type="InterPro" id="IPR008250">
    <property type="entry name" value="ATPase_P-typ_transduc_dom_A_sf"/>
</dbReference>
<dbReference type="SUPFAM" id="SSF81653">
    <property type="entry name" value="Calcium ATPase, transduction domain A"/>
    <property type="match status" value="1"/>
</dbReference>
<feature type="transmembrane region" description="Helical" evidence="3">
    <location>
        <begin position="119"/>
        <end position="141"/>
    </location>
</feature>
<sequence>MRIIKASHDLKFDKSILNGKPTPLETQLCISAITPLCPPGGHVLTIAGESEEVAGTVDSKEPNFLESHNIALLGTHVCNGTATAVVVLTGARTVMGRINKLTNTSTEQKTNLQKEITRFVIIIICLTVTLVLIMLITWLAWLRVDHYDFLNTTGILVDLMSLVVAFIPEGMPIAVALTLSLIARRMKAAKVLPKSLSVVETLGCVNVVCIRQDRQPHREQDVGGVDRLRRQDFQWHRGGQVGFQGF</sequence>